<feature type="compositionally biased region" description="Low complexity" evidence="1">
    <location>
        <begin position="289"/>
        <end position="307"/>
    </location>
</feature>
<reference evidence="2" key="1">
    <citation type="submission" date="2023-10" db="EMBL/GenBank/DDBJ databases">
        <authorList>
            <person name="Guldener U."/>
        </authorList>
    </citation>
    <scope>NUCLEOTIDE SEQUENCE</scope>
    <source>
        <strain evidence="2">Mp4</strain>
    </source>
</reference>
<keyword evidence="3" id="KW-1185">Reference proteome</keyword>
<comment type="caution">
    <text evidence="2">The sequence shown here is derived from an EMBL/GenBank/DDBJ whole genome shotgun (WGS) entry which is preliminary data.</text>
</comment>
<feature type="region of interest" description="Disordered" evidence="1">
    <location>
        <begin position="40"/>
        <end position="90"/>
    </location>
</feature>
<feature type="region of interest" description="Disordered" evidence="1">
    <location>
        <begin position="289"/>
        <end position="311"/>
    </location>
</feature>
<gene>
    <name evidence="2" type="ORF">MEPE_01977</name>
</gene>
<feature type="region of interest" description="Disordered" evidence="1">
    <location>
        <begin position="447"/>
        <end position="537"/>
    </location>
</feature>
<dbReference type="Gene3D" id="3.40.50.1010">
    <property type="entry name" value="5'-nuclease"/>
    <property type="match status" value="1"/>
</dbReference>
<organism evidence="2 3">
    <name type="scientific">Melanopsichium pennsylvanicum</name>
    <dbReference type="NCBI Taxonomy" id="63383"/>
    <lineage>
        <taxon>Eukaryota</taxon>
        <taxon>Fungi</taxon>
        <taxon>Dikarya</taxon>
        <taxon>Basidiomycota</taxon>
        <taxon>Ustilaginomycotina</taxon>
        <taxon>Ustilaginomycetes</taxon>
        <taxon>Ustilaginales</taxon>
        <taxon>Ustilaginaceae</taxon>
        <taxon>Melanopsichium</taxon>
    </lineage>
</organism>
<evidence type="ECO:0008006" key="4">
    <source>
        <dbReference type="Google" id="ProtNLM"/>
    </source>
</evidence>
<dbReference type="EMBL" id="OAPG01000003">
    <property type="protein sequence ID" value="SNX83270.1"/>
    <property type="molecule type" value="Genomic_DNA"/>
</dbReference>
<evidence type="ECO:0000256" key="1">
    <source>
        <dbReference type="SAM" id="MobiDB-lite"/>
    </source>
</evidence>
<dbReference type="AlphaFoldDB" id="A0AAJ4XIR0"/>
<feature type="compositionally biased region" description="Polar residues" evidence="1">
    <location>
        <begin position="56"/>
        <end position="66"/>
    </location>
</feature>
<feature type="compositionally biased region" description="Basic and acidic residues" evidence="1">
    <location>
        <begin position="449"/>
        <end position="460"/>
    </location>
</feature>
<feature type="region of interest" description="Disordered" evidence="1">
    <location>
        <begin position="569"/>
        <end position="594"/>
    </location>
</feature>
<dbReference type="Proteomes" id="UP001294444">
    <property type="component" value="Unassembled WGS sequence"/>
</dbReference>
<feature type="compositionally biased region" description="Low complexity" evidence="1">
    <location>
        <begin position="520"/>
        <end position="536"/>
    </location>
</feature>
<feature type="compositionally biased region" description="Polar residues" evidence="1">
    <location>
        <begin position="510"/>
        <end position="519"/>
    </location>
</feature>
<accession>A0AAJ4XIR0</accession>
<feature type="compositionally biased region" description="Low complexity" evidence="1">
    <location>
        <begin position="377"/>
        <end position="394"/>
    </location>
</feature>
<evidence type="ECO:0000313" key="3">
    <source>
        <dbReference type="Proteomes" id="UP001294444"/>
    </source>
</evidence>
<feature type="compositionally biased region" description="Low complexity" evidence="1">
    <location>
        <begin position="466"/>
        <end position="497"/>
    </location>
</feature>
<protein>
    <recommendedName>
        <fullName evidence="4">PIN domain-containing protein</fullName>
    </recommendedName>
</protein>
<sequence length="594" mass="64154">MPDETVQSKAERQARLSHAMGVMFLQDKVDKLERDLSNITYSRGMHKSKSGPAAHPTTSDTPSQGRSKPRAVTESGMSTNAEASTDRASHAPKSANLIRLIDASVLIFSLRSVHNWIRDQSTCVIIPLEAINTLDLLKKGDEPINLAARKATRWLEDKIAISTQDKDAMLTHPTPGIFAQREYFRTAPLQIDKARAAAAAAGALESQDTAEQQQIHVPTNAVITTKDMFSASVAPRYLRELLSVCLYCRTAASTSVNYAVAIAYPPAHLQEKMLEEQFNTVVINDTNKCSTSSNTTSSDNNSNNKPSYLNRTDGRATEAWLDAYRIPFEVVPTSKTWTGEKPSSRFRREITRACNIESTDDPLAGSKQEWTGAQRRSTGSPTHSVSSSMSSFRSEMSNIPMLSNHQSPRHQQESRFCPVLRSGVRCMSTSASASASPMHAAVDAALATDDTRSRDSHSEDEGPFIARPSSAASSHTSFVSSLTSSTQDDRSSQTSASHCGARIVQHRPSPISSPTTATCTTDSKGSGTGASSTYTSDNAAGAKIPRLTSRSLHKTVSGAEKMEEYLKRLNRGGSGVADGRNESATPTPGSGRHG</sequence>
<evidence type="ECO:0000313" key="2">
    <source>
        <dbReference type="EMBL" id="SNX83270.1"/>
    </source>
</evidence>
<feature type="region of interest" description="Disordered" evidence="1">
    <location>
        <begin position="356"/>
        <end position="394"/>
    </location>
</feature>
<proteinExistence type="predicted"/>
<name>A0AAJ4XIR0_9BASI</name>